<dbReference type="EMBL" id="LACB01001152">
    <property type="protein sequence ID" value="KAJ9480708.1"/>
    <property type="molecule type" value="Genomic_DNA"/>
</dbReference>
<dbReference type="AlphaFoldDB" id="A0AAI9T5C7"/>
<keyword evidence="2" id="KW-1185">Reference proteome</keyword>
<name>A0AAI9T5C7_PENTH</name>
<protein>
    <submittedName>
        <fullName evidence="1">Uncharacterized protein</fullName>
    </submittedName>
</protein>
<accession>A0AAI9T5C7</accession>
<dbReference type="Proteomes" id="UP001227192">
    <property type="component" value="Unassembled WGS sequence"/>
</dbReference>
<evidence type="ECO:0000313" key="1">
    <source>
        <dbReference type="EMBL" id="KAJ9480708.1"/>
    </source>
</evidence>
<evidence type="ECO:0000313" key="2">
    <source>
        <dbReference type="Proteomes" id="UP001227192"/>
    </source>
</evidence>
<sequence>MDGVVGPLLAATTAWHLNSILSIRSDRNSSGIVFSQCKNVGYSIIITLSSSKIKCLFSSMPRSIIVYDNRILLPP</sequence>
<gene>
    <name evidence="1" type="ORF">VN97_g12824</name>
</gene>
<reference evidence="1" key="1">
    <citation type="submission" date="2015-06" db="EMBL/GenBank/DDBJ databases">
        <authorList>
            <person name="Nguyen H."/>
        </authorList>
    </citation>
    <scope>NUCLEOTIDE SEQUENCE</scope>
    <source>
        <strain evidence="1">DAOM 180753</strain>
    </source>
</reference>
<comment type="caution">
    <text evidence="1">The sequence shown here is derived from an EMBL/GenBank/DDBJ whole genome shotgun (WGS) entry which is preliminary data.</text>
</comment>
<reference evidence="1" key="2">
    <citation type="journal article" date="2016" name="Fungal Biol.">
        <title>Ochratoxin A production by Penicillium thymicola.</title>
        <authorList>
            <person name="Nguyen H.D.T."/>
            <person name="McMullin D.R."/>
            <person name="Ponomareva E."/>
            <person name="Riley R."/>
            <person name="Pomraning K.R."/>
            <person name="Baker S.E."/>
            <person name="Seifert K.A."/>
        </authorList>
    </citation>
    <scope>NUCLEOTIDE SEQUENCE</scope>
    <source>
        <strain evidence="1">DAOM 180753</strain>
    </source>
</reference>
<organism evidence="1 2">
    <name type="scientific">Penicillium thymicola</name>
    <dbReference type="NCBI Taxonomy" id="293382"/>
    <lineage>
        <taxon>Eukaryota</taxon>
        <taxon>Fungi</taxon>
        <taxon>Dikarya</taxon>
        <taxon>Ascomycota</taxon>
        <taxon>Pezizomycotina</taxon>
        <taxon>Eurotiomycetes</taxon>
        <taxon>Eurotiomycetidae</taxon>
        <taxon>Eurotiales</taxon>
        <taxon>Aspergillaceae</taxon>
        <taxon>Penicillium</taxon>
    </lineage>
</organism>
<proteinExistence type="predicted"/>